<dbReference type="FunFam" id="3.40.50.300:FF:001373">
    <property type="entry name" value="Helicase with zinc finger domain 2"/>
    <property type="match status" value="1"/>
</dbReference>
<dbReference type="Pfam" id="PF00773">
    <property type="entry name" value="RNB"/>
    <property type="match status" value="1"/>
</dbReference>
<dbReference type="InterPro" id="IPR013087">
    <property type="entry name" value="Znf_C2H2_type"/>
</dbReference>
<dbReference type="SMART" id="SM00955">
    <property type="entry name" value="RNB"/>
    <property type="match status" value="1"/>
</dbReference>
<feature type="coiled-coil region" evidence="7">
    <location>
        <begin position="2684"/>
        <end position="2711"/>
    </location>
</feature>
<dbReference type="PROSITE" id="PS50103">
    <property type="entry name" value="ZF_C3H1"/>
    <property type="match status" value="1"/>
</dbReference>
<keyword evidence="7" id="KW-0175">Coiled coil</keyword>
<keyword evidence="6" id="KW-0479">Metal-binding</keyword>
<dbReference type="Pfam" id="PF13087">
    <property type="entry name" value="AAA_12"/>
    <property type="match status" value="2"/>
</dbReference>
<dbReference type="InterPro" id="IPR047187">
    <property type="entry name" value="SF1_C_Upf1"/>
</dbReference>
<organism evidence="10 11">
    <name type="scientific">Crocodylus porosus</name>
    <name type="common">Saltwater crocodile</name>
    <name type="synonym">Estuarine crocodile</name>
    <dbReference type="NCBI Taxonomy" id="8502"/>
    <lineage>
        <taxon>Eukaryota</taxon>
        <taxon>Metazoa</taxon>
        <taxon>Chordata</taxon>
        <taxon>Craniata</taxon>
        <taxon>Vertebrata</taxon>
        <taxon>Euteleostomi</taxon>
        <taxon>Archelosauria</taxon>
        <taxon>Archosauria</taxon>
        <taxon>Crocodylia</taxon>
        <taxon>Longirostres</taxon>
        <taxon>Crocodylidae</taxon>
        <taxon>Crocodylus</taxon>
    </lineage>
</organism>
<dbReference type="InterPro" id="IPR041679">
    <property type="entry name" value="DNA2/NAM7-like_C"/>
</dbReference>
<dbReference type="SUPFAM" id="SSF52540">
    <property type="entry name" value="P-loop containing nucleoside triphosphate hydrolases"/>
    <property type="match status" value="2"/>
</dbReference>
<keyword evidence="3" id="KW-0378">Hydrolase</keyword>
<dbReference type="CDD" id="cd18040">
    <property type="entry name" value="DEXXc_HELZ2-C"/>
    <property type="match status" value="1"/>
</dbReference>
<feature type="compositionally biased region" description="Acidic residues" evidence="8">
    <location>
        <begin position="1194"/>
        <end position="1205"/>
    </location>
</feature>
<keyword evidence="2" id="KW-0547">Nucleotide-binding</keyword>
<evidence type="ECO:0000313" key="10">
    <source>
        <dbReference type="Ensembl" id="ENSCPRP00005009669.1"/>
    </source>
</evidence>
<dbReference type="GO" id="GO:0016787">
    <property type="term" value="F:hydrolase activity"/>
    <property type="evidence" value="ECO:0007669"/>
    <property type="project" value="UniProtKB-KW"/>
</dbReference>
<keyword evidence="11" id="KW-1185">Reference proteome</keyword>
<dbReference type="Pfam" id="PF13086">
    <property type="entry name" value="AAA_11"/>
    <property type="match status" value="2"/>
</dbReference>
<dbReference type="InterPro" id="IPR001900">
    <property type="entry name" value="RNase_II/R"/>
</dbReference>
<dbReference type="InterPro" id="IPR050534">
    <property type="entry name" value="Coronavir_polyprotein_1ab"/>
</dbReference>
<evidence type="ECO:0000256" key="4">
    <source>
        <dbReference type="ARBA" id="ARBA00022806"/>
    </source>
</evidence>
<protein>
    <submittedName>
        <fullName evidence="10">Helicase with zinc finger 2</fullName>
    </submittedName>
</protein>
<comment type="similarity">
    <text evidence="1">Belongs to the DNA2/NAM7 helicase family.</text>
</comment>
<dbReference type="Gene3D" id="3.40.50.300">
    <property type="entry name" value="P-loop containing nucleotide triphosphate hydrolases"/>
    <property type="match status" value="4"/>
</dbReference>
<keyword evidence="5" id="KW-0067">ATP-binding</keyword>
<keyword evidence="6" id="KW-0862">Zinc</keyword>
<dbReference type="PANTHER" id="PTHR43788:SF16">
    <property type="entry name" value="HELICASE WITH ZINC FINGER 2"/>
    <property type="match status" value="1"/>
</dbReference>
<proteinExistence type="inferred from homology"/>
<accession>A0A7M4EGY0</accession>
<dbReference type="GO" id="GO:0003723">
    <property type="term" value="F:RNA binding"/>
    <property type="evidence" value="ECO:0007669"/>
    <property type="project" value="InterPro"/>
</dbReference>
<evidence type="ECO:0000313" key="11">
    <source>
        <dbReference type="Proteomes" id="UP000594220"/>
    </source>
</evidence>
<evidence type="ECO:0000256" key="5">
    <source>
        <dbReference type="ARBA" id="ARBA00022840"/>
    </source>
</evidence>
<dbReference type="InterPro" id="IPR012340">
    <property type="entry name" value="NA-bd_OB-fold"/>
</dbReference>
<evidence type="ECO:0000256" key="8">
    <source>
        <dbReference type="SAM" id="MobiDB-lite"/>
    </source>
</evidence>
<gene>
    <name evidence="10" type="primary">HELZ2</name>
</gene>
<keyword evidence="6" id="KW-0863">Zinc-finger</keyword>
<feature type="zinc finger region" description="C3H1-type" evidence="6">
    <location>
        <begin position="211"/>
        <end position="240"/>
    </location>
</feature>
<dbReference type="CDD" id="cd18808">
    <property type="entry name" value="SF1_C_Upf1"/>
    <property type="match status" value="2"/>
</dbReference>
<dbReference type="OMA" id="ATLQYCC"/>
<sequence length="2899" mass="326574">LNFPCCSLRYLQKQLDLCLVCSKCSVRDNETTYQCREVEHKCMHEILLARDKSKKSKAWRKVGRRPGFPNPARYEVCRYYVVGAGCHRHKNHCTFAWSREEAAVWNFERQHQLERRVLKALVLSAQATGCPGGPLSLGAPSTAGEILSEFGGQFQEICWLCFCQSPPRISLEGLARVCEVHWTWKALLVHVVADSSLKKQYVPIRPCPELLPRLDYCRFVSRNAPCKHGLQRCCYAHSEVEMAVWEAERRHELARADLLLAAAPGGKSSECLSQLCPPPQAQFYCRVCLVTFSSQESFENHCSSAEHAYMLSADALVQWTHRPDGLGEHCTQAHSTAELEEWIQRVKVARKNKKSAKEDGLLAYQDRLIAEYQESCNEVFVLSEQVDGVTVTCKQPLRLQSENRKTKYKWSFKVHSQLPLCHVALLKRDPGATFFLAGDGLPRGLTYLRGERFPVASPSTRAVEVCMECCTFGVYDQWVVFDFGTRPVLVRKIQAKIGCRETPRHVPALPGASCLVDFERWHSGNRVIVPCVQRTGDSLDLLAKYKAPALSLGFQPGGAAPVPITRLNYRERMHDFLFREEEAEQNLITKLNLQVTITPSPMLQTLSRGMQFALPGDLYAEVPTPFALTPDTNEGYLLNRSVTTAFLAPVPPTDNRVFEVKVEKKVTTEKSLWLSIPQRCCQELGLRAGVSRLVQIQFQIDQLQFRHWHHAVDCLLDERLVLPDVATCSIPHSPRPHLFGNAKQKLAVSFITGQATGPRQVPPLLIYGPFGTGKTFTLAMATLEILQQPNTRVLICTHTNSAADIYIREYFHEYVVSGHPGAVPLCIKYMERPVGTTDPITQMYCCLAKDQSVFRHPTPAEIDRHRIIITTSMLSRDLRVPPGYFTHILIDEAAQMLECEALIPLSYATLETRVVLAGDHMQITPKLFCLGGEQSADHTLLNRLFQYYQKEKHEVAKKSRIIFNENYRSTAGIIEFVSQHFYVGKGNAIQASGNIPAHPEIYPLMFCHVSGCTERHMSSTSWYNTSEITQVIEKVKEMCQKWPDEWGPREPKSICVVSYGIQVQVIRQELRKQQLGEVMVENYENLPGREFRVIIISTVHTKESLLGCASRNLEFFNEARVLNTVMTRAQSQVVAVGDAVALCSYGQCSKLWKRFIQECIEKRSVSPETLTLAQIKQVVSDKESWARRGARQVEDEDEEEEDSDTDSWASEADLNAGDPILQELLDESKNALVTVSEEGLLNVRAAAPAAPSAGTEYISYPARTMQEYLHMHPNLYKRCELVKEGFDKAVAFTLDDSPPLSIQIKGRVNCGMAFTGDEVLVWLQAGGGAARPQGKVVGVLKEAERERVFACMMDEFDPRVMIPIDPSVTKIYVPGLRGKPKVVPIRRRVRDTYQVVSCERITQEMRRSRLFCVQVISWREGFYYPLGIITEILPMAFTLEEGLKILSLEYNLPKQYPSPVTKELAKCASLQPNLSKGKVRDCRGYLTFTVDPQGSRDLDDAISVQDLGDHYEIGIHIADVAAVVHKDSALDKEARKRGATYYTPGKQPLGMLPPRLSQDLCSLLPQKDRRVISLFVTIEKAGDQVMKGVFAASTIRSDRQLTYEEAEGIIRSRRRGEAMPLCFDTVEDCVAVAYRFSRVHRKFRLQEDCYYDQLDEDCSLGQQGSHRMVQEFMIMFNSFVAELLTSKADTKSVAPLRCQLEPNPQQMAHMKSKYGHMIPLSLHLSHHLGRLPAARAPAQAAEFSLLTPLWQHLQSAARARDFPTMLDLIATDDIHPCMAPVVLEFRKLLSRSYFSRSNSTAQSKAGHYSLHVDSYTWASSPIRRYLDLVVQRQLHAVLFKEPVLYSADDIEFLCHDFNRKNLQAQAYEKRAHSLQMATQLRSQVLQKVAFVVSVEAASRHFRALFPLNKDSLPDPQLLNYRSLQLAEQPTFFPEQGSVRLTWRRRMYSVATSKNRSLQPGPLRAQDVTLFSARAWQDVLTAVQEEDFDRVTALLQEAQGWPLRPVGRVGWSKCSHYMELGVELSAGNVLRLQLTTHVHRGFLVPFVQLWSVAPGFDVCLEHTEKPIDCFSAYATQASKDSYASPEDYARVWQPLSAMESASCAVAENDSIILHDVKITWAQKRTCRGQRQGSFCLPYDFLKECAIEVDFSNCYLCVRLAGLQLGGLPRPEDALSQRLQDLRLSGETAADGKLVIDPATYTWVAHGLTEDSSADGKSDRKGQETVNFYVHFLSMDEVSAEISQDNARFTVELIPKMLPDVRKEMAIGKLKYSSDLAKSIALGHETPERGRHRPPQDLSVQGKDIVWGFSPCLCWPSAAGWDGCLESRCEVFFVFNVPVINSKLLVQKTFDLPGSCRKLNQSQNSAIQAALRKSFTLIQGPPGTGKTVVGTHIVYWFHKLNQETLEKEAPLKDEEKSRKCILYCGPSNKSVDVVAEMLLKMRPDPKPLRVYGEAVESMDYPYPGSTRLFSRKALRDTKSKPELRHITLHHRIREPPNPQASKIREFDVRFRKGEQVTDEELRRYKGLLSSGRTYELKSHDVILCTCSAASASSLVEVLNVRQILIDECAMSTEPETLIPLVSYKRADKVVLLGDHKQLRPVVNNDFCKTLGLETSLFERYQSQALMLDTQYRMHADICKFPSQEFYKGRLKTCPTLHRQPSILFHRNKACCPVIFGHIEGKEQSLMVSTEEGNENSRANLEEVEQAVRIAKQLTLDGSIKPQSIAVLSPYNAQVSEINKRLTREGIRDITVCSIMKSQGSEWKYVILSTVRSRSQSEIERKPTKSWQKKFLGFVTDPNQVNVGLTRAQEGLCIIGEYGLGPITQKCQKVGRFMADVRGSSPAEVCSCRTAGVAKGCWVSSPAPGSSCTAPEAEGYCHGDISISTTPCHFFKAVCGLLAAQW</sequence>
<dbReference type="FunFam" id="3.40.50.300:FF:001313">
    <property type="entry name" value="Helicase with zinc finger domain 2"/>
    <property type="match status" value="1"/>
</dbReference>
<evidence type="ECO:0000256" key="2">
    <source>
        <dbReference type="ARBA" id="ARBA00022741"/>
    </source>
</evidence>
<reference evidence="10" key="2">
    <citation type="submission" date="2025-09" db="UniProtKB">
        <authorList>
            <consortium name="Ensembl"/>
        </authorList>
    </citation>
    <scope>IDENTIFICATION</scope>
</reference>
<dbReference type="InterPro" id="IPR000571">
    <property type="entry name" value="Znf_CCCH"/>
</dbReference>
<dbReference type="GO" id="GO:0008270">
    <property type="term" value="F:zinc ion binding"/>
    <property type="evidence" value="ECO:0007669"/>
    <property type="project" value="UniProtKB-KW"/>
</dbReference>
<dbReference type="InterPro" id="IPR041677">
    <property type="entry name" value="DNA2/NAM7_AAA_11"/>
</dbReference>
<evidence type="ECO:0000256" key="6">
    <source>
        <dbReference type="PROSITE-ProRule" id="PRU00723"/>
    </source>
</evidence>
<name>A0A7M4EGY0_CROPO</name>
<dbReference type="GO" id="GO:0004540">
    <property type="term" value="F:RNA nuclease activity"/>
    <property type="evidence" value="ECO:0007669"/>
    <property type="project" value="InterPro"/>
</dbReference>
<dbReference type="InterPro" id="IPR027417">
    <property type="entry name" value="P-loop_NTPase"/>
</dbReference>
<reference evidence="10" key="1">
    <citation type="submission" date="2025-08" db="UniProtKB">
        <authorList>
            <consortium name="Ensembl"/>
        </authorList>
    </citation>
    <scope>IDENTIFICATION</scope>
</reference>
<dbReference type="PROSITE" id="PS00028">
    <property type="entry name" value="ZINC_FINGER_C2H2_1"/>
    <property type="match status" value="1"/>
</dbReference>
<dbReference type="GeneTree" id="ENSGT00940000160694"/>
<feature type="domain" description="C3H1-type" evidence="9">
    <location>
        <begin position="211"/>
        <end position="240"/>
    </location>
</feature>
<evidence type="ECO:0000256" key="1">
    <source>
        <dbReference type="ARBA" id="ARBA00007913"/>
    </source>
</evidence>
<dbReference type="GO" id="GO:0043139">
    <property type="term" value="F:5'-3' DNA helicase activity"/>
    <property type="evidence" value="ECO:0007669"/>
    <property type="project" value="TreeGrafter"/>
</dbReference>
<dbReference type="SUPFAM" id="SSF50249">
    <property type="entry name" value="Nucleic acid-binding proteins"/>
    <property type="match status" value="2"/>
</dbReference>
<evidence type="ECO:0000259" key="9">
    <source>
        <dbReference type="PROSITE" id="PS50103"/>
    </source>
</evidence>
<dbReference type="Proteomes" id="UP000594220">
    <property type="component" value="Unplaced"/>
</dbReference>
<evidence type="ECO:0000256" key="7">
    <source>
        <dbReference type="SAM" id="Coils"/>
    </source>
</evidence>
<keyword evidence="4" id="KW-0347">Helicase</keyword>
<evidence type="ECO:0000256" key="3">
    <source>
        <dbReference type="ARBA" id="ARBA00022801"/>
    </source>
</evidence>
<dbReference type="Ensembl" id="ENSCPRT00005011376.1">
    <property type="protein sequence ID" value="ENSCPRP00005009669.1"/>
    <property type="gene ID" value="ENSCPRG00005006626.1"/>
</dbReference>
<dbReference type="InterPro" id="IPR056787">
    <property type="entry name" value="OB_HELZ2"/>
</dbReference>
<feature type="region of interest" description="Disordered" evidence="8">
    <location>
        <begin position="1186"/>
        <end position="1212"/>
    </location>
</feature>
<dbReference type="PANTHER" id="PTHR43788">
    <property type="entry name" value="DNA2/NAM7 HELICASE FAMILY MEMBER"/>
    <property type="match status" value="1"/>
</dbReference>
<dbReference type="Pfam" id="PF25049">
    <property type="entry name" value="OB_HELZ2"/>
    <property type="match status" value="1"/>
</dbReference>
<dbReference type="GO" id="GO:0005524">
    <property type="term" value="F:ATP binding"/>
    <property type="evidence" value="ECO:0007669"/>
    <property type="project" value="UniProtKB-KW"/>
</dbReference>